<dbReference type="SMART" id="SM00387">
    <property type="entry name" value="HATPase_c"/>
    <property type="match status" value="1"/>
</dbReference>
<dbReference type="Gene3D" id="1.10.287.130">
    <property type="match status" value="1"/>
</dbReference>
<evidence type="ECO:0000256" key="8">
    <source>
        <dbReference type="SAM" id="Phobius"/>
    </source>
</evidence>
<dbReference type="PRINTS" id="PR00344">
    <property type="entry name" value="BCTRLSENSOR"/>
</dbReference>
<dbReference type="InterPro" id="IPR036890">
    <property type="entry name" value="HATPase_C_sf"/>
</dbReference>
<keyword evidence="8" id="KW-0472">Membrane</keyword>
<evidence type="ECO:0000259" key="10">
    <source>
        <dbReference type="PROSITE" id="PS50110"/>
    </source>
</evidence>
<dbReference type="PROSITE" id="PS50109">
    <property type="entry name" value="HIS_KIN"/>
    <property type="match status" value="1"/>
</dbReference>
<dbReference type="InterPro" id="IPR003661">
    <property type="entry name" value="HisK_dim/P_dom"/>
</dbReference>
<evidence type="ECO:0000256" key="3">
    <source>
        <dbReference type="ARBA" id="ARBA00022553"/>
    </source>
</evidence>
<name>A0ABN7KZP4_9BURK</name>
<protein>
    <recommendedName>
        <fullName evidence="2">histidine kinase</fullName>
        <ecNumber evidence="2">2.7.13.3</ecNumber>
    </recommendedName>
</protein>
<dbReference type="InterPro" id="IPR036097">
    <property type="entry name" value="HisK_dim/P_sf"/>
</dbReference>
<proteinExistence type="predicted"/>
<dbReference type="PANTHER" id="PTHR43047">
    <property type="entry name" value="TWO-COMPONENT HISTIDINE PROTEIN KINASE"/>
    <property type="match status" value="1"/>
</dbReference>
<dbReference type="Gene3D" id="3.30.565.10">
    <property type="entry name" value="Histidine kinase-like ATPase, C-terminal domain"/>
    <property type="match status" value="1"/>
</dbReference>
<sequence>MQKILDRTQESLAHAFASLAHSAKRQQRLYLATIASLMLIVVIFALLLAVLAADKQLEYRRTFVSQSAADLSRLLHRQESFMRRAEFTLDYYHDTDNVLRVPASVEDAVRVSGVARGTVPRVNAQFDLLVGDAARTAWGPQFGANLWRIYEAAQSTLVTQQAFELPQRAILLGLTEDYAAILPSLAQPLANAGADGGATAAPALQPAIVSTLRETLEQDLQAQTGTRMPGKGERIWLGPYRDPLQGVPVISTVSAYYVGDTPTTLIAMSIPLDGLLAHVARPDREGTQLLMTADRHVIVSSPAVDAQTAAMLQDAVAHMPSDAYRYTRDGVILSEPLMPGFGSLVSYLSWRELIAALGWQLAALAGLALLVLAGIALAARFWGLRLMRSTFAETSRALESETINHVLVSATPVGLCIVRQSDYSIIIANALADELLHIEAGRSRLPPHIVDEIRAHAPDGPSITAFARIAAFVVPAQPVQPEAHPQSQPPSLPAPDESASPQAQFLQFTYAPARYADEDVLFCAILDVTAQHALEQQLRLAQQTAEITMRARSNFFASMSHEIRTPLNALLGNLELFARTPGLEAHAQRLTALNVAADALRHIVNDILDFSKIDAGEMKLVSESFRPLDDFENIALSYAPMTADRAIRFYAHLSPTLDQVVRGDRTRIAQIVNNLLSNAFKFTSCGKITLNAEVQDDLQGRPILICRVCDSGIGMDQTLVARIFSPFVQGEASTSSRYGGTGLGLSICARLCELMGGDISVESVLGVGSAFSVSIPLAPPPDELREPVVEPARRGSVLVVSQERESGQIIDSGLHLVGWSVHTVVSMRSAEAWLRVNRPEAMVVTGEYDLDAIAALRAVHPAGVVWITRTGPHRPAPCGDGVLEVTEFSRKAILAAVDLAAAGATGATEGLPPASAALPPPEANPALQGLTVLVAEDNPLIQTLIVEQLDALGCLPTIAGDGRQALAAFEQGHFEVVLTDIHMPVMDGYTLLAELRKAHADLPVLAFSAVTDNQQQEGWRERGFTGYVAKPASLGELEAALLAVTSAEPASATAATRAPALTTATQTAAATPAATPAAPFATTDPVNTLSADDKSRYTAMLKEHLQNDLPKLLAIVEQEDREALGGWAHSAAGGFLVVQEQRFAQQCRELQRLCENGEPWTTELDERAISLHEAICDHFGLDEASTH</sequence>
<accession>A0ABN7KZP4</accession>
<dbReference type="Gene3D" id="3.30.450.20">
    <property type="entry name" value="PAS domain"/>
    <property type="match status" value="1"/>
</dbReference>
<keyword evidence="5 11" id="KW-0418">Kinase</keyword>
<dbReference type="Pfam" id="PF00072">
    <property type="entry name" value="Response_reg"/>
    <property type="match status" value="1"/>
</dbReference>
<comment type="catalytic activity">
    <reaction evidence="1">
        <text>ATP + protein L-histidine = ADP + protein N-phospho-L-histidine.</text>
        <dbReference type="EC" id="2.7.13.3"/>
    </reaction>
</comment>
<dbReference type="InterPro" id="IPR001789">
    <property type="entry name" value="Sig_transdc_resp-reg_receiver"/>
</dbReference>
<organism evidence="11 12">
    <name type="scientific">Paraburkholderia nemoris</name>
    <dbReference type="NCBI Taxonomy" id="2793076"/>
    <lineage>
        <taxon>Bacteria</taxon>
        <taxon>Pseudomonadati</taxon>
        <taxon>Pseudomonadota</taxon>
        <taxon>Betaproteobacteria</taxon>
        <taxon>Burkholderiales</taxon>
        <taxon>Burkholderiaceae</taxon>
        <taxon>Paraburkholderia</taxon>
    </lineage>
</organism>
<dbReference type="SUPFAM" id="SSF52172">
    <property type="entry name" value="CheY-like"/>
    <property type="match status" value="1"/>
</dbReference>
<evidence type="ECO:0000256" key="1">
    <source>
        <dbReference type="ARBA" id="ARBA00000085"/>
    </source>
</evidence>
<feature type="transmembrane region" description="Helical" evidence="8">
    <location>
        <begin position="29"/>
        <end position="53"/>
    </location>
</feature>
<dbReference type="InterPro" id="IPR011006">
    <property type="entry name" value="CheY-like_superfamily"/>
</dbReference>
<gene>
    <name evidence="11" type="primary">rcsC_4</name>
    <name evidence="11" type="ORF">R69776_01294</name>
</gene>
<keyword evidence="8" id="KW-0812">Transmembrane</keyword>
<dbReference type="RefSeq" id="WP_200658047.1">
    <property type="nucleotide sequence ID" value="NZ_CAJNBH010000003.1"/>
</dbReference>
<dbReference type="SMART" id="SM00388">
    <property type="entry name" value="HisKA"/>
    <property type="match status" value="1"/>
</dbReference>
<dbReference type="SUPFAM" id="SSF47384">
    <property type="entry name" value="Homodimeric domain of signal transducing histidine kinase"/>
    <property type="match status" value="1"/>
</dbReference>
<feature type="region of interest" description="Disordered" evidence="7">
    <location>
        <begin position="1066"/>
        <end position="1087"/>
    </location>
</feature>
<feature type="transmembrane region" description="Helical" evidence="8">
    <location>
        <begin position="357"/>
        <end position="379"/>
    </location>
</feature>
<dbReference type="InterPro" id="IPR003594">
    <property type="entry name" value="HATPase_dom"/>
</dbReference>
<reference evidence="11 12" key="1">
    <citation type="submission" date="2021-02" db="EMBL/GenBank/DDBJ databases">
        <authorList>
            <person name="Vanwijnsberghe S."/>
        </authorList>
    </citation>
    <scope>NUCLEOTIDE SEQUENCE [LARGE SCALE GENOMIC DNA]</scope>
    <source>
        <strain evidence="11 12">R-69776</strain>
    </source>
</reference>
<keyword evidence="3 6" id="KW-0597">Phosphoprotein</keyword>
<keyword evidence="12" id="KW-1185">Reference proteome</keyword>
<dbReference type="PANTHER" id="PTHR43047:SF64">
    <property type="entry name" value="HISTIDINE KINASE CONTAINING CHEY-HOMOLOGOUS RECEIVER DOMAIN AND PAS DOMAIN-RELATED"/>
    <property type="match status" value="1"/>
</dbReference>
<dbReference type="SUPFAM" id="SSF47226">
    <property type="entry name" value="Histidine-containing phosphotransfer domain, HPT domain"/>
    <property type="match status" value="1"/>
</dbReference>
<dbReference type="Pfam" id="PF00512">
    <property type="entry name" value="HisKA"/>
    <property type="match status" value="1"/>
</dbReference>
<keyword evidence="8" id="KW-1133">Transmembrane helix</keyword>
<dbReference type="CDD" id="cd16922">
    <property type="entry name" value="HATPase_EvgS-ArcB-TorS-like"/>
    <property type="match status" value="1"/>
</dbReference>
<dbReference type="GO" id="GO:0004673">
    <property type="term" value="F:protein histidine kinase activity"/>
    <property type="evidence" value="ECO:0007669"/>
    <property type="project" value="UniProtKB-EC"/>
</dbReference>
<dbReference type="Proteomes" id="UP000673821">
    <property type="component" value="Unassembled WGS sequence"/>
</dbReference>
<dbReference type="CDD" id="cd00082">
    <property type="entry name" value="HisKA"/>
    <property type="match status" value="1"/>
</dbReference>
<dbReference type="Gene3D" id="3.40.50.2300">
    <property type="match status" value="1"/>
</dbReference>
<evidence type="ECO:0000313" key="11">
    <source>
        <dbReference type="EMBL" id="CAE6715560.1"/>
    </source>
</evidence>
<evidence type="ECO:0000256" key="7">
    <source>
        <dbReference type="SAM" id="MobiDB-lite"/>
    </source>
</evidence>
<evidence type="ECO:0000256" key="2">
    <source>
        <dbReference type="ARBA" id="ARBA00012438"/>
    </source>
</evidence>
<dbReference type="InterPro" id="IPR005467">
    <property type="entry name" value="His_kinase_dom"/>
</dbReference>
<evidence type="ECO:0000259" key="9">
    <source>
        <dbReference type="PROSITE" id="PS50109"/>
    </source>
</evidence>
<keyword evidence="4 11" id="KW-0808">Transferase</keyword>
<dbReference type="EMBL" id="CAJNBH010000003">
    <property type="protein sequence ID" value="CAE6715560.1"/>
    <property type="molecule type" value="Genomic_DNA"/>
</dbReference>
<feature type="domain" description="Response regulatory" evidence="10">
    <location>
        <begin position="931"/>
        <end position="1045"/>
    </location>
</feature>
<evidence type="ECO:0000256" key="5">
    <source>
        <dbReference type="ARBA" id="ARBA00022777"/>
    </source>
</evidence>
<dbReference type="InterPro" id="IPR004358">
    <property type="entry name" value="Sig_transdc_His_kin-like_C"/>
</dbReference>
<feature type="modified residue" description="4-aspartylphosphate" evidence="6">
    <location>
        <position position="980"/>
    </location>
</feature>
<dbReference type="Pfam" id="PF02518">
    <property type="entry name" value="HATPase_c"/>
    <property type="match status" value="1"/>
</dbReference>
<dbReference type="InterPro" id="IPR036641">
    <property type="entry name" value="HPT_dom_sf"/>
</dbReference>
<dbReference type="SUPFAM" id="SSF55874">
    <property type="entry name" value="ATPase domain of HSP90 chaperone/DNA topoisomerase II/histidine kinase"/>
    <property type="match status" value="1"/>
</dbReference>
<dbReference type="CDD" id="cd17546">
    <property type="entry name" value="REC_hyHK_CKI1_RcsC-like"/>
    <property type="match status" value="1"/>
</dbReference>
<dbReference type="PROSITE" id="PS50110">
    <property type="entry name" value="RESPONSE_REGULATORY"/>
    <property type="match status" value="1"/>
</dbReference>
<evidence type="ECO:0000313" key="12">
    <source>
        <dbReference type="Proteomes" id="UP000673821"/>
    </source>
</evidence>
<comment type="caution">
    <text evidence="11">The sequence shown here is derived from an EMBL/GenBank/DDBJ whole genome shotgun (WGS) entry which is preliminary data.</text>
</comment>
<evidence type="ECO:0000256" key="6">
    <source>
        <dbReference type="PROSITE-ProRule" id="PRU00169"/>
    </source>
</evidence>
<dbReference type="EC" id="2.7.13.3" evidence="2"/>
<evidence type="ECO:0000256" key="4">
    <source>
        <dbReference type="ARBA" id="ARBA00022679"/>
    </source>
</evidence>
<feature type="compositionally biased region" description="Low complexity" evidence="7">
    <location>
        <begin position="1066"/>
        <end position="1083"/>
    </location>
</feature>
<dbReference type="SMART" id="SM00448">
    <property type="entry name" value="REC"/>
    <property type="match status" value="1"/>
</dbReference>
<feature type="domain" description="Histidine kinase" evidence="9">
    <location>
        <begin position="558"/>
        <end position="779"/>
    </location>
</feature>
<feature type="region of interest" description="Disordered" evidence="7">
    <location>
        <begin position="479"/>
        <end position="499"/>
    </location>
</feature>